<dbReference type="InterPro" id="IPR051797">
    <property type="entry name" value="TrmB-like"/>
</dbReference>
<dbReference type="PANTHER" id="PTHR34293">
    <property type="entry name" value="HTH-TYPE TRANSCRIPTIONAL REGULATOR TRMBL2"/>
    <property type="match status" value="1"/>
</dbReference>
<evidence type="ECO:0000313" key="4">
    <source>
        <dbReference type="Proteomes" id="UP001596422"/>
    </source>
</evidence>
<proteinExistence type="predicted"/>
<gene>
    <name evidence="3" type="ORF">ACFQDL_31915</name>
</gene>
<sequence length="290" mass="32750">MANRLRFDADVPDGLSSEMQKLGFTDYEARIYIQLMRSSPATAYELSKVTGVPRANAYNALESLSRKEVVQPVSEDPVRYVAVPPQVMLERIASSTQKLCGRLATSLADLAKPEDSHYVWTLSGEDAVDERIKQMILEARHSVWIKAEASVLRKHDEELRQVAERNVDILIILFGEDPAEFRYSDRSQVYLHEANGMRIGTADNLFTLTVDHEQMLTANVEGEVFASYTRNQPIVTTAESLIRHDLYLAEIVRRFGTEIEGAFGPHLKWLRESCFTAQQLEAFKAKIGAN</sequence>
<feature type="domain" description="Transcription regulator TrmB C-terminal" evidence="2">
    <location>
        <begin position="118"/>
        <end position="213"/>
    </location>
</feature>
<evidence type="ECO:0000313" key="3">
    <source>
        <dbReference type="EMBL" id="MFC6674203.1"/>
    </source>
</evidence>
<dbReference type="RefSeq" id="WP_379913945.1">
    <property type="nucleotide sequence ID" value="NZ_JBHSWE010000002.1"/>
</dbReference>
<dbReference type="EMBL" id="JBHSWE010000002">
    <property type="protein sequence ID" value="MFC6674203.1"/>
    <property type="molecule type" value="Genomic_DNA"/>
</dbReference>
<evidence type="ECO:0000259" key="1">
    <source>
        <dbReference type="Pfam" id="PF01978"/>
    </source>
</evidence>
<organism evidence="3 4">
    <name type="scientific">Marinobacterium aestuariivivens</name>
    <dbReference type="NCBI Taxonomy" id="1698799"/>
    <lineage>
        <taxon>Bacteria</taxon>
        <taxon>Pseudomonadati</taxon>
        <taxon>Pseudomonadota</taxon>
        <taxon>Gammaproteobacteria</taxon>
        <taxon>Oceanospirillales</taxon>
        <taxon>Oceanospirillaceae</taxon>
        <taxon>Marinobacterium</taxon>
    </lineage>
</organism>
<dbReference type="InterPro" id="IPR002831">
    <property type="entry name" value="Tscrpt_reg_TrmB_N"/>
</dbReference>
<dbReference type="SUPFAM" id="SSF46785">
    <property type="entry name" value="Winged helix' DNA-binding domain"/>
    <property type="match status" value="1"/>
</dbReference>
<dbReference type="Pfam" id="PF01978">
    <property type="entry name" value="TrmB"/>
    <property type="match status" value="1"/>
</dbReference>
<comment type="caution">
    <text evidence="3">The sequence shown here is derived from an EMBL/GenBank/DDBJ whole genome shotgun (WGS) entry which is preliminary data.</text>
</comment>
<dbReference type="PANTHER" id="PTHR34293:SF1">
    <property type="entry name" value="HTH-TYPE TRANSCRIPTIONAL REGULATOR TRMBL2"/>
    <property type="match status" value="1"/>
</dbReference>
<dbReference type="Gene3D" id="1.10.10.10">
    <property type="entry name" value="Winged helix-like DNA-binding domain superfamily/Winged helix DNA-binding domain"/>
    <property type="match status" value="1"/>
</dbReference>
<keyword evidence="4" id="KW-1185">Reference proteome</keyword>
<dbReference type="InterPro" id="IPR021586">
    <property type="entry name" value="Tscrpt_reg_TrmB_C"/>
</dbReference>
<dbReference type="Pfam" id="PF11495">
    <property type="entry name" value="Regulator_TrmB"/>
    <property type="match status" value="1"/>
</dbReference>
<protein>
    <submittedName>
        <fullName evidence="3">TrmB family transcriptional regulator</fullName>
    </submittedName>
</protein>
<dbReference type="InterPro" id="IPR036388">
    <property type="entry name" value="WH-like_DNA-bd_sf"/>
</dbReference>
<dbReference type="InterPro" id="IPR036390">
    <property type="entry name" value="WH_DNA-bd_sf"/>
</dbReference>
<reference evidence="4" key="1">
    <citation type="journal article" date="2019" name="Int. J. Syst. Evol. Microbiol.">
        <title>The Global Catalogue of Microorganisms (GCM) 10K type strain sequencing project: providing services to taxonomists for standard genome sequencing and annotation.</title>
        <authorList>
            <consortium name="The Broad Institute Genomics Platform"/>
            <consortium name="The Broad Institute Genome Sequencing Center for Infectious Disease"/>
            <person name="Wu L."/>
            <person name="Ma J."/>
        </authorList>
    </citation>
    <scope>NUCLEOTIDE SEQUENCE [LARGE SCALE GENOMIC DNA]</scope>
    <source>
        <strain evidence="4">NBRC 111756</strain>
    </source>
</reference>
<evidence type="ECO:0000259" key="2">
    <source>
        <dbReference type="Pfam" id="PF11495"/>
    </source>
</evidence>
<accession>A0ABW2A9U3</accession>
<feature type="domain" description="Transcription regulator TrmB N-terminal" evidence="1">
    <location>
        <begin position="19"/>
        <end position="85"/>
    </location>
</feature>
<name>A0ABW2A9U3_9GAMM</name>
<dbReference type="CDD" id="cd09124">
    <property type="entry name" value="PLDc_like_TrmB_middle"/>
    <property type="match status" value="1"/>
</dbReference>
<dbReference type="Proteomes" id="UP001596422">
    <property type="component" value="Unassembled WGS sequence"/>
</dbReference>